<reference evidence="13 14" key="2">
    <citation type="submission" date="2025-04" db="UniProtKB">
        <authorList>
            <consortium name="RefSeq"/>
        </authorList>
    </citation>
    <scope>IDENTIFICATION</scope>
    <source>
        <tissue evidence="13 14">Whole plant</tissue>
    </source>
</reference>
<evidence type="ECO:0000256" key="3">
    <source>
        <dbReference type="ARBA" id="ARBA00022723"/>
    </source>
</evidence>
<dbReference type="PANTHER" id="PTHR46481">
    <property type="entry name" value="ZINC FINGER BED DOMAIN-CONTAINING PROTEIN 4"/>
    <property type="match status" value="1"/>
</dbReference>
<dbReference type="GeneID" id="107459566"/>
<dbReference type="SUPFAM" id="SSF57667">
    <property type="entry name" value="beta-beta-alpha zinc fingers"/>
    <property type="match status" value="1"/>
</dbReference>
<evidence type="ECO:0000313" key="12">
    <source>
        <dbReference type="Proteomes" id="UP000515211"/>
    </source>
</evidence>
<reference evidence="12" key="1">
    <citation type="journal article" date="2016" name="Nat. Genet.">
        <title>The genome sequences of Arachis duranensis and Arachis ipaensis, the diploid ancestors of cultivated peanut.</title>
        <authorList>
            <person name="Bertioli D.J."/>
            <person name="Cannon S.B."/>
            <person name="Froenicke L."/>
            <person name="Huang G."/>
            <person name="Farmer A.D."/>
            <person name="Cannon E.K."/>
            <person name="Liu X."/>
            <person name="Gao D."/>
            <person name="Clevenger J."/>
            <person name="Dash S."/>
            <person name="Ren L."/>
            <person name="Moretzsohn M.C."/>
            <person name="Shirasawa K."/>
            <person name="Huang W."/>
            <person name="Vidigal B."/>
            <person name="Abernathy B."/>
            <person name="Chu Y."/>
            <person name="Niederhuth C.E."/>
            <person name="Umale P."/>
            <person name="Araujo A.C."/>
            <person name="Kozik A."/>
            <person name="Kim K.D."/>
            <person name="Burow M.D."/>
            <person name="Varshney R.K."/>
            <person name="Wang X."/>
            <person name="Zhang X."/>
            <person name="Barkley N."/>
            <person name="Guimaraes P.M."/>
            <person name="Isobe S."/>
            <person name="Guo B."/>
            <person name="Liao B."/>
            <person name="Stalker H.T."/>
            <person name="Schmitz R.J."/>
            <person name="Scheffler B.E."/>
            <person name="Leal-Bertioli S.C."/>
            <person name="Xun X."/>
            <person name="Jackson S.A."/>
            <person name="Michelmore R."/>
            <person name="Ozias-Akins P."/>
        </authorList>
    </citation>
    <scope>NUCLEOTIDE SEQUENCE [LARGE SCALE GENOMIC DNA]</scope>
    <source>
        <strain evidence="12">cv. V14167</strain>
    </source>
</reference>
<dbReference type="RefSeq" id="XP_052107882.1">
    <property type="nucleotide sequence ID" value="XM_052251922.1"/>
</dbReference>
<comment type="subcellular location">
    <subcellularLocation>
        <location evidence="1">Nucleus</location>
    </subcellularLocation>
</comment>
<comment type="subunit">
    <text evidence="2">Homodimer.</text>
</comment>
<evidence type="ECO:0000256" key="6">
    <source>
        <dbReference type="ARBA" id="ARBA00023015"/>
    </source>
</evidence>
<evidence type="ECO:0000256" key="2">
    <source>
        <dbReference type="ARBA" id="ARBA00011738"/>
    </source>
</evidence>
<keyword evidence="5" id="KW-0862">Zinc</keyword>
<protein>
    <submittedName>
        <fullName evidence="13 14">Zinc finger BED domain-containing protein DAYSLEEPER-like</fullName>
    </submittedName>
</protein>
<evidence type="ECO:0000313" key="13">
    <source>
        <dbReference type="RefSeq" id="XP_020982476.2"/>
    </source>
</evidence>
<keyword evidence="12" id="KW-1185">Reference proteome</keyword>
<dbReference type="GO" id="GO:0003677">
    <property type="term" value="F:DNA binding"/>
    <property type="evidence" value="ECO:0007669"/>
    <property type="project" value="UniProtKB-KW"/>
</dbReference>
<accession>A0A6P5MHK5</accession>
<name>A0A6P5MHK5_ARADU</name>
<gene>
    <name evidence="13 14 15" type="primary">LOC107459566</name>
</gene>
<dbReference type="GO" id="GO:0005634">
    <property type="term" value="C:nucleus"/>
    <property type="evidence" value="ECO:0007669"/>
    <property type="project" value="UniProtKB-SubCell"/>
</dbReference>
<dbReference type="PROSITE" id="PS50808">
    <property type="entry name" value="ZF_BED"/>
    <property type="match status" value="1"/>
</dbReference>
<organism evidence="12 13">
    <name type="scientific">Arachis duranensis</name>
    <name type="common">Wild peanut</name>
    <dbReference type="NCBI Taxonomy" id="130453"/>
    <lineage>
        <taxon>Eukaryota</taxon>
        <taxon>Viridiplantae</taxon>
        <taxon>Streptophyta</taxon>
        <taxon>Embryophyta</taxon>
        <taxon>Tracheophyta</taxon>
        <taxon>Spermatophyta</taxon>
        <taxon>Magnoliopsida</taxon>
        <taxon>eudicotyledons</taxon>
        <taxon>Gunneridae</taxon>
        <taxon>Pentapetalae</taxon>
        <taxon>rosids</taxon>
        <taxon>fabids</taxon>
        <taxon>Fabales</taxon>
        <taxon>Fabaceae</taxon>
        <taxon>Papilionoideae</taxon>
        <taxon>50 kb inversion clade</taxon>
        <taxon>dalbergioids sensu lato</taxon>
        <taxon>Dalbergieae</taxon>
        <taxon>Pterocarpus clade</taxon>
        <taxon>Arachis</taxon>
    </lineage>
</organism>
<dbReference type="Pfam" id="PF05699">
    <property type="entry name" value="Dimer_Tnp_hAT"/>
    <property type="match status" value="1"/>
</dbReference>
<dbReference type="InterPro" id="IPR008906">
    <property type="entry name" value="HATC_C_dom"/>
</dbReference>
<evidence type="ECO:0000256" key="10">
    <source>
        <dbReference type="PROSITE-ProRule" id="PRU00027"/>
    </source>
</evidence>
<dbReference type="InterPro" id="IPR052035">
    <property type="entry name" value="ZnF_BED_domain_contain"/>
</dbReference>
<keyword evidence="7" id="KW-0238">DNA-binding</keyword>
<evidence type="ECO:0000256" key="5">
    <source>
        <dbReference type="ARBA" id="ARBA00022833"/>
    </source>
</evidence>
<dbReference type="GO" id="GO:0008270">
    <property type="term" value="F:zinc ion binding"/>
    <property type="evidence" value="ECO:0007669"/>
    <property type="project" value="UniProtKB-KW"/>
</dbReference>
<dbReference type="InterPro" id="IPR012337">
    <property type="entry name" value="RNaseH-like_sf"/>
</dbReference>
<dbReference type="GO" id="GO:0046983">
    <property type="term" value="F:protein dimerization activity"/>
    <property type="evidence" value="ECO:0007669"/>
    <property type="project" value="InterPro"/>
</dbReference>
<dbReference type="KEGG" id="adu:107459566"/>
<keyword evidence="6" id="KW-0805">Transcription regulation</keyword>
<dbReference type="GO" id="GO:0009791">
    <property type="term" value="P:post-embryonic development"/>
    <property type="evidence" value="ECO:0007669"/>
    <property type="project" value="UniProtKB-ARBA"/>
</dbReference>
<evidence type="ECO:0000313" key="14">
    <source>
        <dbReference type="RefSeq" id="XP_052107882.1"/>
    </source>
</evidence>
<feature type="domain" description="BED-type" evidence="11">
    <location>
        <begin position="4"/>
        <end position="68"/>
    </location>
</feature>
<dbReference type="RefSeq" id="XP_020982476.2">
    <property type="nucleotide sequence ID" value="XM_021126817.2"/>
</dbReference>
<evidence type="ECO:0000259" key="11">
    <source>
        <dbReference type="PROSITE" id="PS50808"/>
    </source>
</evidence>
<evidence type="ECO:0000256" key="7">
    <source>
        <dbReference type="ARBA" id="ARBA00023125"/>
    </source>
</evidence>
<dbReference type="Pfam" id="PF14372">
    <property type="entry name" value="hAT-like_RNase-H"/>
    <property type="match status" value="1"/>
</dbReference>
<evidence type="ECO:0000256" key="8">
    <source>
        <dbReference type="ARBA" id="ARBA00023163"/>
    </source>
</evidence>
<sequence>MRSRKKSIVWEYFTVKTVSPGCAKAYCKQCNKEFAYMTGSKQSGTSHLKRHISLGICLKNHQTPSGEDNVQPPKKHFTKAMSHDAHIPFDQEQCNDNIAKMIILHDYPLHIVEHQGFIDFVRLLQPQYNPLSLKDVQGDCVAMYLREKQSLLNVINGIPGRVNLTVDYWTSNQTLAYVFLRGHFIGGDWNLHHPILSVMMVPFPDSDNSLNQTILSCINDWHLEGRLFTITLDKLFSNGTLMGNLRCLLSVKNPVIFDGQLLSQNCYARVLSCLALDALSAMKETVGKIRESVKYVKSSEFHEEKFFALKRQLQVPSMMELLVDDQNKWDTVYRMLAAACELKEVFGCFDDSGPDYKMNLTMDDWKHVEKLCMCLKYLYDAANILTIRPYPTANLFFPEASNLLLELTHAAFSQDPFYSTLVMPLQEKFDRYWRESCLILAAAVAMDPRYKMKLVESTFARIFGQNSEPRLRIVEDGLHELFVEYIIQMLPSSATNGDEGNEATIVHKPEPEPEPKPCHEESLNGSLFAEDGLFDIELFISDFTGDHQFNSELSEYLEEPLEPQVQEFDILNWWRGKEWKYPTLSRMASDILSIPVSTLSADSAFDMQIRKMDSYRCSLGALTLEAITCTKDWFQYE</sequence>
<dbReference type="Proteomes" id="UP000515211">
    <property type="component" value="Chromosome 7"/>
</dbReference>
<keyword evidence="8" id="KW-0804">Transcription</keyword>
<dbReference type="SUPFAM" id="SSF53098">
    <property type="entry name" value="Ribonuclease H-like"/>
    <property type="match status" value="1"/>
</dbReference>
<keyword evidence="3" id="KW-0479">Metal-binding</keyword>
<dbReference type="RefSeq" id="XP_052107883.1">
    <property type="nucleotide sequence ID" value="XM_052251923.1"/>
</dbReference>
<proteinExistence type="predicted"/>
<evidence type="ECO:0000256" key="4">
    <source>
        <dbReference type="ARBA" id="ARBA00022771"/>
    </source>
</evidence>
<dbReference type="PANTHER" id="PTHR46481:SF10">
    <property type="entry name" value="ZINC FINGER BED DOMAIN-CONTAINING PROTEIN 39"/>
    <property type="match status" value="1"/>
</dbReference>
<evidence type="ECO:0000313" key="15">
    <source>
        <dbReference type="RefSeq" id="XP_052107883.1"/>
    </source>
</evidence>
<dbReference type="AlphaFoldDB" id="A0A6P5MHK5"/>
<dbReference type="InterPro" id="IPR003656">
    <property type="entry name" value="Znf_BED"/>
</dbReference>
<evidence type="ECO:0000256" key="1">
    <source>
        <dbReference type="ARBA" id="ARBA00004123"/>
    </source>
</evidence>
<dbReference type="InterPro" id="IPR025525">
    <property type="entry name" value="hAT-like_transposase_RNase-H"/>
</dbReference>
<evidence type="ECO:0000256" key="9">
    <source>
        <dbReference type="ARBA" id="ARBA00023242"/>
    </source>
</evidence>
<keyword evidence="4 10" id="KW-0863">Zinc-finger</keyword>
<dbReference type="InterPro" id="IPR036236">
    <property type="entry name" value="Znf_C2H2_sf"/>
</dbReference>
<keyword evidence="9" id="KW-0539">Nucleus</keyword>
<dbReference type="SMART" id="SM00614">
    <property type="entry name" value="ZnF_BED"/>
    <property type="match status" value="1"/>
</dbReference>